<evidence type="ECO:0000256" key="1">
    <source>
        <dbReference type="ARBA" id="ARBA00004496"/>
    </source>
</evidence>
<keyword evidence="10" id="KW-0239">DNA-directed DNA polymerase</keyword>
<dbReference type="InterPro" id="IPR004013">
    <property type="entry name" value="PHP_dom"/>
</dbReference>
<dbReference type="EMBL" id="CAEZTC010000068">
    <property type="protein sequence ID" value="CAB4558750.1"/>
    <property type="molecule type" value="Genomic_DNA"/>
</dbReference>
<comment type="similarity">
    <text evidence="2">Belongs to the DNA polymerase type-C family. DnaE2 subfamily.</text>
</comment>
<dbReference type="GO" id="GO:0006281">
    <property type="term" value="P:DNA repair"/>
    <property type="evidence" value="ECO:0007669"/>
    <property type="project" value="UniProtKB-KW"/>
</dbReference>
<keyword evidence="5" id="KW-0963">Cytoplasm</keyword>
<keyword evidence="8" id="KW-0235">DNA replication</keyword>
<dbReference type="NCBIfam" id="NF004225">
    <property type="entry name" value="PRK05672.1"/>
    <property type="match status" value="1"/>
</dbReference>
<dbReference type="InterPro" id="IPR023073">
    <property type="entry name" value="DnaE2"/>
</dbReference>
<dbReference type="Pfam" id="PF02811">
    <property type="entry name" value="PHP"/>
    <property type="match status" value="1"/>
</dbReference>
<evidence type="ECO:0000256" key="4">
    <source>
        <dbReference type="ARBA" id="ARBA00017273"/>
    </source>
</evidence>
<dbReference type="Pfam" id="PF17657">
    <property type="entry name" value="DNA_pol3_finger"/>
    <property type="match status" value="1"/>
</dbReference>
<dbReference type="Pfam" id="PF01336">
    <property type="entry name" value="tRNA_anti-codon"/>
    <property type="match status" value="1"/>
</dbReference>
<dbReference type="EC" id="2.7.7.7" evidence="3"/>
<evidence type="ECO:0000313" key="14">
    <source>
        <dbReference type="EMBL" id="CAB4558750.1"/>
    </source>
</evidence>
<comment type="catalytic activity">
    <reaction evidence="12">
        <text>DNA(n) + a 2'-deoxyribonucleoside 5'-triphosphate = DNA(n+1) + diphosphate</text>
        <dbReference type="Rhea" id="RHEA:22508"/>
        <dbReference type="Rhea" id="RHEA-COMP:17339"/>
        <dbReference type="Rhea" id="RHEA-COMP:17340"/>
        <dbReference type="ChEBI" id="CHEBI:33019"/>
        <dbReference type="ChEBI" id="CHEBI:61560"/>
        <dbReference type="ChEBI" id="CHEBI:173112"/>
        <dbReference type="EC" id="2.7.7.7"/>
    </reaction>
</comment>
<dbReference type="HAMAP" id="MF_01902">
    <property type="entry name" value="DNApol_error_prone"/>
    <property type="match status" value="1"/>
</dbReference>
<comment type="subcellular location">
    <subcellularLocation>
        <location evidence="1">Cytoplasm</location>
    </subcellularLocation>
</comment>
<evidence type="ECO:0000259" key="13">
    <source>
        <dbReference type="SMART" id="SM00481"/>
    </source>
</evidence>
<dbReference type="InterPro" id="IPR003141">
    <property type="entry name" value="Pol/His_phosphatase_N"/>
</dbReference>
<dbReference type="Pfam" id="PF07733">
    <property type="entry name" value="DNA_pol3_alpha"/>
    <property type="match status" value="1"/>
</dbReference>
<protein>
    <recommendedName>
        <fullName evidence="4">Error-prone DNA polymerase</fullName>
        <ecNumber evidence="3">2.7.7.7</ecNumber>
    </recommendedName>
</protein>
<dbReference type="InterPro" id="IPR004805">
    <property type="entry name" value="DnaE2/DnaE/PolC"/>
</dbReference>
<dbReference type="AlphaFoldDB" id="A0A6J6D4C2"/>
<dbReference type="InterPro" id="IPR016195">
    <property type="entry name" value="Pol/histidinol_Pase-like"/>
</dbReference>
<dbReference type="InterPro" id="IPR004365">
    <property type="entry name" value="NA-bd_OB_tRNA"/>
</dbReference>
<sequence>MGYAELHCRSNFSFLAGASHPEHLVEVAGALGLDALAMTDRNGVYGIVRFAEAARAIGLPTVFGVEIECGTFGEIVLLSRGASGYGPMVRAVSEGQLAGKKGAPIFMVDAIAHTVDQRCVVLTGGYGGAVVRALTEHGPLVAESTLRHLVECFGHENVFVELWDHGDPIDAVRNDQLVQIAYRVGVECVATNNVMYAVPAQHRVATALAAVQNRCGLDEIDYRLPPAATAYLRSEAEMHRRFARYPGVVERASVIGREIAFDLSLVAPKLPPFPCPDGHDEMSFLRALVQEGAQRRYGDKPDAGGEDLSLRSRAWRTIEHELAIIESLGFAGYFLVVWDIVRFCTERDILCQGRGSAANSAVCFSLGITKADAVSLGLLFERFLSPERDGPPDIDIDIESGRREEVIQYVYQRHGRLHAAQVANVITYRSRSAVRDMARALGYSPTQQDLWSKQVDAWGDIAVTAQHADHDIPDLVLEMASHVEHMPRHLGIHSGGMVMCDRPIVEVCPVEWARMENRSVLQWDKDDCAAAGLVKFDLLGLGMLSALSRSVALIREHRGYELDLAQLPQEDDVYAMLCRADTVGVFQVESRAQMSTLPRIKPRRFYDLVVEIALIRPGPIQGGSVHPYIRRRNGLEPVTYLHPLLENSLAKTLGVPLFQEQLMQMAIDVAGFTANEADQLRQAMGSKRSTARMEKLKGRLYDGMAERGITGSIADEIFEKMSAFAHYGFPESHSVSFAYLVYASAWIKLYEPAIFCTALLNSQPMGFWSSHTLVRDARRHGVVVHTPDINTSSDVATVTHDLDSHGALAIRMGISSVRGIGADLARRIAESGPYESLEHLSRVVPQVSRSQMEALATAGAFTESFSIDRRDALWEAGAYGHTHVRGHGQEHLDKIMGLNVIPHLPGMAPIEEAIADLWATGVSPNGHPTVFLREQLSAKGVLCADQLLTAEHNARVLVAGVVTHRQRPMTARGMTFISLEDETGLINVVCSKGCWMRHRVVARDAPALLVRGRLEYADGVVNIVAESLSPLFVAATAPSRDFR</sequence>
<proteinExistence type="inferred from homology"/>
<keyword evidence="7" id="KW-0548">Nucleotidyltransferase</keyword>
<dbReference type="GO" id="GO:0003676">
    <property type="term" value="F:nucleic acid binding"/>
    <property type="evidence" value="ECO:0007669"/>
    <property type="project" value="InterPro"/>
</dbReference>
<evidence type="ECO:0000256" key="3">
    <source>
        <dbReference type="ARBA" id="ARBA00012417"/>
    </source>
</evidence>
<evidence type="ECO:0000256" key="7">
    <source>
        <dbReference type="ARBA" id="ARBA00022695"/>
    </source>
</evidence>
<keyword evidence="11" id="KW-0234">DNA repair</keyword>
<dbReference type="InterPro" id="IPR029460">
    <property type="entry name" value="DNAPol_HHH"/>
</dbReference>
<dbReference type="PANTHER" id="PTHR32294">
    <property type="entry name" value="DNA POLYMERASE III SUBUNIT ALPHA"/>
    <property type="match status" value="1"/>
</dbReference>
<dbReference type="GO" id="GO:0008408">
    <property type="term" value="F:3'-5' exonuclease activity"/>
    <property type="evidence" value="ECO:0007669"/>
    <property type="project" value="InterPro"/>
</dbReference>
<accession>A0A6J6D4C2</accession>
<dbReference type="NCBIfam" id="TIGR00594">
    <property type="entry name" value="polc"/>
    <property type="match status" value="1"/>
</dbReference>
<dbReference type="Gene3D" id="1.10.150.870">
    <property type="match status" value="1"/>
</dbReference>
<dbReference type="GO" id="GO:0005737">
    <property type="term" value="C:cytoplasm"/>
    <property type="evidence" value="ECO:0007669"/>
    <property type="project" value="UniProtKB-SubCell"/>
</dbReference>
<name>A0A6J6D4C2_9ZZZZ</name>
<feature type="domain" description="Polymerase/histidinol phosphatase N-terminal" evidence="13">
    <location>
        <begin position="4"/>
        <end position="71"/>
    </location>
</feature>
<dbReference type="InterPro" id="IPR040982">
    <property type="entry name" value="DNA_pol3_finger"/>
</dbReference>
<evidence type="ECO:0000256" key="12">
    <source>
        <dbReference type="ARBA" id="ARBA00049244"/>
    </source>
</evidence>
<organism evidence="14">
    <name type="scientific">freshwater metagenome</name>
    <dbReference type="NCBI Taxonomy" id="449393"/>
    <lineage>
        <taxon>unclassified sequences</taxon>
        <taxon>metagenomes</taxon>
        <taxon>ecological metagenomes</taxon>
    </lineage>
</organism>
<dbReference type="GO" id="GO:0006260">
    <property type="term" value="P:DNA replication"/>
    <property type="evidence" value="ECO:0007669"/>
    <property type="project" value="UniProtKB-KW"/>
</dbReference>
<reference evidence="14" key="1">
    <citation type="submission" date="2020-05" db="EMBL/GenBank/DDBJ databases">
        <authorList>
            <person name="Chiriac C."/>
            <person name="Salcher M."/>
            <person name="Ghai R."/>
            <person name="Kavagutti S V."/>
        </authorList>
    </citation>
    <scope>NUCLEOTIDE SEQUENCE</scope>
</reference>
<dbReference type="SMART" id="SM00481">
    <property type="entry name" value="POLIIIAc"/>
    <property type="match status" value="1"/>
</dbReference>
<keyword evidence="6" id="KW-0808">Transferase</keyword>
<evidence type="ECO:0000256" key="2">
    <source>
        <dbReference type="ARBA" id="ARBA00007391"/>
    </source>
</evidence>
<evidence type="ECO:0000256" key="11">
    <source>
        <dbReference type="ARBA" id="ARBA00023204"/>
    </source>
</evidence>
<evidence type="ECO:0000256" key="5">
    <source>
        <dbReference type="ARBA" id="ARBA00022490"/>
    </source>
</evidence>
<dbReference type="SUPFAM" id="SSF89550">
    <property type="entry name" value="PHP domain-like"/>
    <property type="match status" value="1"/>
</dbReference>
<dbReference type="PANTHER" id="PTHR32294:SF4">
    <property type="entry name" value="ERROR-PRONE DNA POLYMERASE"/>
    <property type="match status" value="1"/>
</dbReference>
<evidence type="ECO:0000256" key="6">
    <source>
        <dbReference type="ARBA" id="ARBA00022679"/>
    </source>
</evidence>
<dbReference type="CDD" id="cd04485">
    <property type="entry name" value="DnaE_OBF"/>
    <property type="match status" value="1"/>
</dbReference>
<dbReference type="InterPro" id="IPR011708">
    <property type="entry name" value="DNA_pol3_alpha_NTPase_dom"/>
</dbReference>
<gene>
    <name evidence="14" type="ORF">UFOPK1572_00675</name>
</gene>
<evidence type="ECO:0000256" key="8">
    <source>
        <dbReference type="ARBA" id="ARBA00022705"/>
    </source>
</evidence>
<keyword evidence="9" id="KW-0227">DNA damage</keyword>
<evidence type="ECO:0000256" key="10">
    <source>
        <dbReference type="ARBA" id="ARBA00022932"/>
    </source>
</evidence>
<dbReference type="Gene3D" id="3.20.20.140">
    <property type="entry name" value="Metal-dependent hydrolases"/>
    <property type="match status" value="1"/>
</dbReference>
<dbReference type="Pfam" id="PF14579">
    <property type="entry name" value="HHH_6"/>
    <property type="match status" value="1"/>
</dbReference>
<evidence type="ECO:0000256" key="9">
    <source>
        <dbReference type="ARBA" id="ARBA00022763"/>
    </source>
</evidence>
<dbReference type="GO" id="GO:0003887">
    <property type="term" value="F:DNA-directed DNA polymerase activity"/>
    <property type="evidence" value="ECO:0007669"/>
    <property type="project" value="UniProtKB-KW"/>
</dbReference>